<accession>A0A645A071</accession>
<sequence length="147" mass="16172">MIAPVTRCRLSVMATPTTMPSCESHLVETSSSPVVTTFLPEARIESLTKAFVITLAPLSVPCASAVKAIRFAFSSKMKTRVPCWFLMAKSINESYETCPDCRRSARRAIDSARGSISSAMRLAWTLAPVPRYTNTASEDVKTHPQMR</sequence>
<dbReference type="EMBL" id="VSSQ01010020">
    <property type="protein sequence ID" value="MPM43224.1"/>
    <property type="molecule type" value="Genomic_DNA"/>
</dbReference>
<evidence type="ECO:0000313" key="1">
    <source>
        <dbReference type="EMBL" id="MPM43224.1"/>
    </source>
</evidence>
<name>A0A645A071_9ZZZZ</name>
<protein>
    <submittedName>
        <fullName evidence="1">Uncharacterized protein</fullName>
    </submittedName>
</protein>
<dbReference type="AlphaFoldDB" id="A0A645A071"/>
<comment type="caution">
    <text evidence="1">The sequence shown here is derived from an EMBL/GenBank/DDBJ whole genome shotgun (WGS) entry which is preliminary data.</text>
</comment>
<proteinExistence type="predicted"/>
<gene>
    <name evidence="1" type="ORF">SDC9_89897</name>
</gene>
<reference evidence="1" key="1">
    <citation type="submission" date="2019-08" db="EMBL/GenBank/DDBJ databases">
        <authorList>
            <person name="Kucharzyk K."/>
            <person name="Murdoch R.W."/>
            <person name="Higgins S."/>
            <person name="Loffler F."/>
        </authorList>
    </citation>
    <scope>NUCLEOTIDE SEQUENCE</scope>
</reference>
<organism evidence="1">
    <name type="scientific">bioreactor metagenome</name>
    <dbReference type="NCBI Taxonomy" id="1076179"/>
    <lineage>
        <taxon>unclassified sequences</taxon>
        <taxon>metagenomes</taxon>
        <taxon>ecological metagenomes</taxon>
    </lineage>
</organism>